<dbReference type="SUPFAM" id="SSF56935">
    <property type="entry name" value="Porins"/>
    <property type="match status" value="1"/>
</dbReference>
<organism evidence="1">
    <name type="scientific">Rhodothermus marinus</name>
    <name type="common">Rhodothermus obamensis</name>
    <dbReference type="NCBI Taxonomy" id="29549"/>
    <lineage>
        <taxon>Bacteria</taxon>
        <taxon>Pseudomonadati</taxon>
        <taxon>Rhodothermota</taxon>
        <taxon>Rhodothermia</taxon>
        <taxon>Rhodothermales</taxon>
        <taxon>Rhodothermaceae</taxon>
        <taxon>Rhodothermus</taxon>
    </lineage>
</organism>
<reference evidence="1" key="1">
    <citation type="journal article" date="2020" name="mSystems">
        <title>Genome- and Community-Level Interaction Insights into Carbon Utilization and Element Cycling Functions of Hydrothermarchaeota in Hydrothermal Sediment.</title>
        <authorList>
            <person name="Zhou Z."/>
            <person name="Liu Y."/>
            <person name="Xu W."/>
            <person name="Pan J."/>
            <person name="Luo Z.H."/>
            <person name="Li M."/>
        </authorList>
    </citation>
    <scope>NUCLEOTIDE SEQUENCE [LARGE SCALE GENOMIC DNA]</scope>
    <source>
        <strain evidence="1">SpSt-143</strain>
    </source>
</reference>
<proteinExistence type="predicted"/>
<dbReference type="AlphaFoldDB" id="A0A7V2AZ86"/>
<sequence>MKTHVLRWGWGLFLILFWMGSPAYAQPLGEGGFQQAKREKRAQTGLKFLSMSLDPRLSAMGGAATAQNLGNSLALLYNPATMAHMADRLHLAVMQTQWIADIRYNGGTLAFSPRGGIYGVWGVSVTAVDYGEFIGTIRADNESGYEDTFNFSPTALAIGVGYARALTDRFAVGGQVKYVNQDLGSFPVAFGDGGDLVHKDYRKSTVAFDFGVIYQTGFRSLTFAVSARNFSRELKYERENFEPPLTFRIGVAMNLLDLTNQDPNMHRLLVAVDAERPRDFDERLHIGAEYLLLNTLALRAGYAYPSDVEGASLGVGVRQRFGSVNFAFDYAYTVFETFSNVNRLGIQISF</sequence>
<dbReference type="NCBIfam" id="NF033709">
    <property type="entry name" value="PorV_fam"/>
    <property type="match status" value="1"/>
</dbReference>
<gene>
    <name evidence="1" type="ORF">ENO59_02450</name>
</gene>
<accession>A0A7V2AZ86</accession>
<name>A0A7V2AZ86_RHOMR</name>
<protein>
    <submittedName>
        <fullName evidence="1">PorV/PorQ family protein</fullName>
    </submittedName>
</protein>
<comment type="caution">
    <text evidence="1">The sequence shown here is derived from an EMBL/GenBank/DDBJ whole genome shotgun (WGS) entry which is preliminary data.</text>
</comment>
<dbReference type="EMBL" id="DSGB01000003">
    <property type="protein sequence ID" value="HER95368.1"/>
    <property type="molecule type" value="Genomic_DNA"/>
</dbReference>
<evidence type="ECO:0000313" key="1">
    <source>
        <dbReference type="EMBL" id="HER95368.1"/>
    </source>
</evidence>
<dbReference type="Gene3D" id="2.40.160.60">
    <property type="entry name" value="Outer membrane protein transport protein (OMPP1/FadL/TodX)"/>
    <property type="match status" value="1"/>
</dbReference>